<dbReference type="STRING" id="1503961.SAMN05421736_116113"/>
<dbReference type="PRINTS" id="PR01607">
    <property type="entry name" value="APYRASEFAMLY"/>
</dbReference>
<dbReference type="SUPFAM" id="SSF56300">
    <property type="entry name" value="Metallo-dependent phosphatases"/>
    <property type="match status" value="1"/>
</dbReference>
<feature type="domain" description="Calcineurin-like phosphoesterase" evidence="5">
    <location>
        <begin position="363"/>
        <end position="557"/>
    </location>
</feature>
<keyword evidence="3" id="KW-0812">Transmembrane</keyword>
<feature type="domain" description="5'-Nucleotidase C-terminal" evidence="6">
    <location>
        <begin position="632"/>
        <end position="779"/>
    </location>
</feature>
<dbReference type="PANTHER" id="PTHR11575">
    <property type="entry name" value="5'-NUCLEOTIDASE-RELATED"/>
    <property type="match status" value="1"/>
</dbReference>
<dbReference type="InterPro" id="IPR008334">
    <property type="entry name" value="5'-Nucleotdase_C"/>
</dbReference>
<dbReference type="InterPro" id="IPR045939">
    <property type="entry name" value="YhcR_N"/>
</dbReference>
<dbReference type="Pfam" id="PF02872">
    <property type="entry name" value="5_nucleotid_C"/>
    <property type="match status" value="2"/>
</dbReference>
<feature type="domain" description="Endonuclease YhcR N-terminal" evidence="8">
    <location>
        <begin position="41"/>
        <end position="145"/>
    </location>
</feature>
<dbReference type="PROSITE" id="PS00785">
    <property type="entry name" value="5_NUCLEOTIDASE_1"/>
    <property type="match status" value="1"/>
</dbReference>
<dbReference type="PANTHER" id="PTHR11575:SF24">
    <property type="entry name" value="5'-NUCLEOTIDASE"/>
    <property type="match status" value="1"/>
</dbReference>
<dbReference type="SUPFAM" id="SSF55816">
    <property type="entry name" value="5'-nucleotidase (syn. UDP-sugar hydrolase), C-terminal domain"/>
    <property type="match status" value="2"/>
</dbReference>
<dbReference type="EMBL" id="FNPI01000016">
    <property type="protein sequence ID" value="SDZ54641.1"/>
    <property type="molecule type" value="Genomic_DNA"/>
</dbReference>
<feature type="compositionally biased region" description="Acidic residues" evidence="2">
    <location>
        <begin position="1206"/>
        <end position="1218"/>
    </location>
</feature>
<dbReference type="GO" id="GO:0009166">
    <property type="term" value="P:nucleotide catabolic process"/>
    <property type="evidence" value="ECO:0007669"/>
    <property type="project" value="InterPro"/>
</dbReference>
<evidence type="ECO:0000256" key="1">
    <source>
        <dbReference type="ARBA" id="ARBA00022729"/>
    </source>
</evidence>
<dbReference type="Pfam" id="PF00149">
    <property type="entry name" value="Metallophos"/>
    <property type="match status" value="1"/>
</dbReference>
<keyword evidence="1 4" id="KW-0732">Signal</keyword>
<proteinExistence type="predicted"/>
<dbReference type="Pfam" id="PF18942">
    <property type="entry name" value="DUF5689"/>
    <property type="match status" value="1"/>
</dbReference>
<dbReference type="CDD" id="cd04486">
    <property type="entry name" value="YhcR_OBF_like"/>
    <property type="match status" value="1"/>
</dbReference>
<dbReference type="InterPro" id="IPR006146">
    <property type="entry name" value="5'-Nucleotdase_CS"/>
</dbReference>
<feature type="signal peptide" evidence="4">
    <location>
        <begin position="1"/>
        <end position="32"/>
    </location>
</feature>
<dbReference type="Pfam" id="PF19886">
    <property type="entry name" value="DUF6359"/>
    <property type="match status" value="1"/>
</dbReference>
<organism evidence="9 10">
    <name type="scientific">Evansella caseinilytica</name>
    <dbReference type="NCBI Taxonomy" id="1503961"/>
    <lineage>
        <taxon>Bacteria</taxon>
        <taxon>Bacillati</taxon>
        <taxon>Bacillota</taxon>
        <taxon>Bacilli</taxon>
        <taxon>Bacillales</taxon>
        <taxon>Bacillaceae</taxon>
        <taxon>Evansella</taxon>
    </lineage>
</organism>
<keyword evidence="3" id="KW-1133">Transmembrane helix</keyword>
<accession>A0A1H3TY03</accession>
<evidence type="ECO:0000313" key="9">
    <source>
        <dbReference type="EMBL" id="SDZ54641.1"/>
    </source>
</evidence>
<dbReference type="InterPro" id="IPR004843">
    <property type="entry name" value="Calcineurin-like_PHP"/>
</dbReference>
<evidence type="ECO:0000256" key="3">
    <source>
        <dbReference type="SAM" id="Phobius"/>
    </source>
</evidence>
<feature type="domain" description="DUF5689" evidence="7">
    <location>
        <begin position="191"/>
        <end position="340"/>
    </location>
</feature>
<evidence type="ECO:0000259" key="7">
    <source>
        <dbReference type="Pfam" id="PF18942"/>
    </source>
</evidence>
<protein>
    <submittedName>
        <fullName evidence="9">2',3'-cyclic-nucleotide 2'-phosphodiesterase / 3'-nucleotidase / 5'-nucleotidase</fullName>
    </submittedName>
</protein>
<keyword evidence="3" id="KW-0472">Membrane</keyword>
<dbReference type="Gene3D" id="3.60.21.10">
    <property type="match status" value="1"/>
</dbReference>
<name>A0A1H3TY03_9BACI</name>
<evidence type="ECO:0000256" key="4">
    <source>
        <dbReference type="SAM" id="SignalP"/>
    </source>
</evidence>
<dbReference type="InterPro" id="IPR029052">
    <property type="entry name" value="Metallo-depent_PP-like"/>
</dbReference>
<feature type="transmembrane region" description="Helical" evidence="3">
    <location>
        <begin position="1275"/>
        <end position="1297"/>
    </location>
</feature>
<feature type="domain" description="5'-Nucleotidase C-terminal" evidence="6">
    <location>
        <begin position="838"/>
        <end position="975"/>
    </location>
</feature>
<dbReference type="InterPro" id="IPR036907">
    <property type="entry name" value="5'-Nucleotdase_C_sf"/>
</dbReference>
<evidence type="ECO:0000259" key="8">
    <source>
        <dbReference type="Pfam" id="PF19886"/>
    </source>
</evidence>
<evidence type="ECO:0000313" key="10">
    <source>
        <dbReference type="Proteomes" id="UP000198935"/>
    </source>
</evidence>
<dbReference type="InterPro" id="IPR006179">
    <property type="entry name" value="5_nucleotidase/apyrase"/>
</dbReference>
<dbReference type="GO" id="GO:0016788">
    <property type="term" value="F:hydrolase activity, acting on ester bonds"/>
    <property type="evidence" value="ECO:0007669"/>
    <property type="project" value="InterPro"/>
</dbReference>
<feature type="chain" id="PRO_5011708054" evidence="4">
    <location>
        <begin position="33"/>
        <end position="1303"/>
    </location>
</feature>
<dbReference type="Proteomes" id="UP000198935">
    <property type="component" value="Unassembled WGS sequence"/>
</dbReference>
<dbReference type="GO" id="GO:0046872">
    <property type="term" value="F:metal ion binding"/>
    <property type="evidence" value="ECO:0007669"/>
    <property type="project" value="InterPro"/>
</dbReference>
<reference evidence="10" key="1">
    <citation type="submission" date="2016-10" db="EMBL/GenBank/DDBJ databases">
        <authorList>
            <person name="Varghese N."/>
            <person name="Submissions S."/>
        </authorList>
    </citation>
    <scope>NUCLEOTIDE SEQUENCE [LARGE SCALE GENOMIC DNA]</scope>
    <source>
        <strain evidence="10">SP</strain>
    </source>
</reference>
<dbReference type="GO" id="GO:0000166">
    <property type="term" value="F:nucleotide binding"/>
    <property type="evidence" value="ECO:0007669"/>
    <property type="project" value="InterPro"/>
</dbReference>
<feature type="compositionally biased region" description="Low complexity" evidence="2">
    <location>
        <begin position="1252"/>
        <end position="1262"/>
    </location>
</feature>
<keyword evidence="10" id="KW-1185">Reference proteome</keyword>
<dbReference type="Gene3D" id="3.90.780.10">
    <property type="entry name" value="5'-Nucleotidase, C-terminal domain"/>
    <property type="match status" value="2"/>
</dbReference>
<gene>
    <name evidence="9" type="ORF">SAMN05421736_116113</name>
</gene>
<evidence type="ECO:0000259" key="5">
    <source>
        <dbReference type="Pfam" id="PF00149"/>
    </source>
</evidence>
<sequence length="1303" mass="140922">MYFTRKKWARAISLLLILSFVFSTLTPLTATASASGDEEVMTVAEAVASNDGIGTVEGYVVGHTVNANQYNFAAPFANDFNLLLADSPEERDSDKLLHVQITSGFRSEFGLQTNPEMIGEKIRVTGSLESYYTKAGLKAPASMTFVHPQDPGTPDEQEAAPIADVRTLGSGAEVTVRGIVTTVPGSWGGNGFYLQDDTAGVHVFGSSDVKQGDEVILTGETGEYNGEFQISNLSSVTVIGEGALPDPIIVSPSQIHQQTQGQLVTIENAKIQNLTSVNSYGTFEFSAASGGENVLVRVDNRTGLIFDDFSFQNGDVVHITGIASVYNGTYQLKPRGVDDILPGEAGVPDPDEPPLDDDMLELTILHTNDIHSRIDGLGKSAAYINKERQAAANALYLDAGDIFSGSPVNDINLGVPIVQILNEMELDAMAIGNHEFDYGQGVFAERVTDSSFPWLSANMLVDPDIAIEQPDPYTIFSFDDFDVAVFSLTQNPPATAPGGIVGIEFLDYVDTALQYKEELEAQADIIIALTHIGYGDDRSLAQAVDYFDVIIGGHSHTVLNTPAVVNGTPIVQAGSYGSHVGKLQISIDPDSKEVATVSGELQRIDALTETDPDVQEIIDYWNGQMEDILNIVIGESDTGLSRDGRFDGDAPLGNFWTDAMRYIADADIAFTNNGGIRDSIAPGEITVGDIYRIEPFDNQIMLIEMTGRAIKDVLAFSYSREGRNQIDLQTSGLHYTVLTNASGQYSDVIMTIGGQPLDLNETYRVAVADYIGTGGSGYTFDGDVIYGAVAPMTTAMIDFAEYLSSQGQKLNYSSEGRITVEVDPEAEEPTGEVIGSTISGLYSANKIYMDAGLGNLYADAVRAAGNTDIGLLNGSSVTGNIPPGNIAAEQIQALDVYQNKIVVVEASGATIKEMILSQSNYYRTVDLQASGLIYTLVKDTGSQTFNDIRIFLEDGTPLMDEEAYTVAYNDYMHGGYYNLGSNVIADELGLVWEAVAEFIRTSASPIDYTEGERISVEIIAQPVLENNKVILPNTDIARTMKGSTLVIDVSSAVFANTTEIFFTAEQIATLRENNVTLRIIVGEALLTIPASIFGEGEVTFTFVKVPDEELDEQAVEKLGKLVSSIYDFTITQAGEMISDFGQEFIELSFAVNTALVEKTEHLSFRYFDESDGQWQEIPGMYQDGWMHGFTSYFSMFAVFEVAESDETVDPELPGDEEENPKQPSDGDNDPEQPANNNDDNRDDNDDNGGNRGSDSGSAGGNNETESKLPVTATSMFQLFLIGTLVLFGGAVMLAAHYRKKRFV</sequence>
<evidence type="ECO:0000256" key="2">
    <source>
        <dbReference type="SAM" id="MobiDB-lite"/>
    </source>
</evidence>
<evidence type="ECO:0000259" key="6">
    <source>
        <dbReference type="Pfam" id="PF02872"/>
    </source>
</evidence>
<dbReference type="InterPro" id="IPR043744">
    <property type="entry name" value="DUF5689"/>
</dbReference>
<feature type="region of interest" description="Disordered" evidence="2">
    <location>
        <begin position="1206"/>
        <end position="1266"/>
    </location>
</feature>
<dbReference type="CDD" id="cd00845">
    <property type="entry name" value="MPP_UshA_N_like"/>
    <property type="match status" value="1"/>
</dbReference>